<dbReference type="AlphaFoldDB" id="A0A413IUB4"/>
<dbReference type="Proteomes" id="UP000286063">
    <property type="component" value="Unassembled WGS sequence"/>
</dbReference>
<protein>
    <submittedName>
        <fullName evidence="1">Uncharacterized protein</fullName>
    </submittedName>
</protein>
<evidence type="ECO:0000313" key="1">
    <source>
        <dbReference type="EMBL" id="RGY21512.1"/>
    </source>
</evidence>
<sequence length="216" mass="24704">MNKKKRIMAKVGNCLGGFSGKIGNVVYYYCNGNLYARRRPYRKMLVRSKNQQLWQNRFSACISFYRSLNGVCLKPIWEKLGKLMSVNGLNAFIASNIQAFNGEMGISNYEEIHFSKGVLKVPMGFEIRERKGNKVEVCWDTGWQTSLDAGTDRLCAGVIYDDEPLRPLLAENVTGIRSEGIGMIELREGITKCYHLYCYFMSRDGRCYSGDKYFRG</sequence>
<gene>
    <name evidence="1" type="ORF">DXA50_01325</name>
</gene>
<dbReference type="EMBL" id="QSCR01000001">
    <property type="protein sequence ID" value="RGY21512.1"/>
    <property type="molecule type" value="Genomic_DNA"/>
</dbReference>
<accession>A0A413IUB4</accession>
<proteinExistence type="predicted"/>
<comment type="caution">
    <text evidence="1">The sequence shown here is derived from an EMBL/GenBank/DDBJ whole genome shotgun (WGS) entry which is preliminary data.</text>
</comment>
<organism evidence="1 2">
    <name type="scientific">Butyricimonas virosa</name>
    <dbReference type="NCBI Taxonomy" id="544645"/>
    <lineage>
        <taxon>Bacteria</taxon>
        <taxon>Pseudomonadati</taxon>
        <taxon>Bacteroidota</taxon>
        <taxon>Bacteroidia</taxon>
        <taxon>Bacteroidales</taxon>
        <taxon>Odoribacteraceae</taxon>
        <taxon>Butyricimonas</taxon>
    </lineage>
</organism>
<evidence type="ECO:0000313" key="2">
    <source>
        <dbReference type="Proteomes" id="UP000286063"/>
    </source>
</evidence>
<reference evidence="1 2" key="1">
    <citation type="submission" date="2018-08" db="EMBL/GenBank/DDBJ databases">
        <title>A genome reference for cultivated species of the human gut microbiota.</title>
        <authorList>
            <person name="Zou Y."/>
            <person name="Xue W."/>
            <person name="Luo G."/>
        </authorList>
    </citation>
    <scope>NUCLEOTIDE SEQUENCE [LARGE SCALE GENOMIC DNA]</scope>
    <source>
        <strain evidence="1 2">OF02-7</strain>
    </source>
</reference>
<name>A0A413IUB4_9BACT</name>